<dbReference type="Proteomes" id="UP000319103">
    <property type="component" value="Unassembled WGS sequence"/>
</dbReference>
<dbReference type="PANTHER" id="PTHR21064">
    <property type="entry name" value="AMINOGLYCOSIDE PHOSPHOTRANSFERASE DOMAIN-CONTAINING PROTEIN-RELATED"/>
    <property type="match status" value="1"/>
</dbReference>
<dbReference type="GO" id="GO:0004413">
    <property type="term" value="F:homoserine kinase activity"/>
    <property type="evidence" value="ECO:0007669"/>
    <property type="project" value="TreeGrafter"/>
</dbReference>
<evidence type="ECO:0000256" key="1">
    <source>
        <dbReference type="ARBA" id="ARBA00038240"/>
    </source>
</evidence>
<dbReference type="PANTHER" id="PTHR21064:SF6">
    <property type="entry name" value="AMINOGLYCOSIDE PHOSPHOTRANSFERASE DOMAIN-CONTAINING PROTEIN"/>
    <property type="match status" value="1"/>
</dbReference>
<comment type="similarity">
    <text evidence="1">Belongs to the pseudomonas-type ThrB family.</text>
</comment>
<dbReference type="AlphaFoldDB" id="A0A540W5P1"/>
<dbReference type="SUPFAM" id="SSF56112">
    <property type="entry name" value="Protein kinase-like (PK-like)"/>
    <property type="match status" value="1"/>
</dbReference>
<dbReference type="Gene3D" id="3.30.200.20">
    <property type="entry name" value="Phosphorylase Kinase, domain 1"/>
    <property type="match status" value="1"/>
</dbReference>
<proteinExistence type="inferred from homology"/>
<keyword evidence="5" id="KW-1185">Reference proteome</keyword>
<dbReference type="GO" id="GO:0009088">
    <property type="term" value="P:threonine biosynthetic process"/>
    <property type="evidence" value="ECO:0007669"/>
    <property type="project" value="TreeGrafter"/>
</dbReference>
<accession>A0A540W5P1</accession>
<dbReference type="InterPro" id="IPR002575">
    <property type="entry name" value="Aminoglycoside_PTrfase"/>
</dbReference>
<protein>
    <submittedName>
        <fullName evidence="4">Phosphotransferase</fullName>
    </submittedName>
</protein>
<keyword evidence="4" id="KW-0808">Transferase</keyword>
<dbReference type="InterPro" id="IPR011009">
    <property type="entry name" value="Kinase-like_dom_sf"/>
</dbReference>
<evidence type="ECO:0000313" key="4">
    <source>
        <dbReference type="EMBL" id="TQF04341.1"/>
    </source>
</evidence>
<organism evidence="4 5">
    <name type="scientific">Kitasatospora acidiphila</name>
    <dbReference type="NCBI Taxonomy" id="2567942"/>
    <lineage>
        <taxon>Bacteria</taxon>
        <taxon>Bacillati</taxon>
        <taxon>Actinomycetota</taxon>
        <taxon>Actinomycetes</taxon>
        <taxon>Kitasatosporales</taxon>
        <taxon>Streptomycetaceae</taxon>
        <taxon>Kitasatospora</taxon>
    </lineage>
</organism>
<gene>
    <name evidence="4" type="ORF">E6W39_21570</name>
</gene>
<evidence type="ECO:0000259" key="3">
    <source>
        <dbReference type="Pfam" id="PF01636"/>
    </source>
</evidence>
<dbReference type="EMBL" id="VIGB01000003">
    <property type="protein sequence ID" value="TQF04341.1"/>
    <property type="molecule type" value="Genomic_DNA"/>
</dbReference>
<comment type="caution">
    <text evidence="4">The sequence shown here is derived from an EMBL/GenBank/DDBJ whole genome shotgun (WGS) entry which is preliminary data.</text>
</comment>
<evidence type="ECO:0000313" key="5">
    <source>
        <dbReference type="Proteomes" id="UP000319103"/>
    </source>
</evidence>
<sequence>MSHDWARTSSTEAAFDHRLGTSGQPDGDQPVSLRSTGVTESQIVAFAAGFAEIDGPDADAPPVGTLSPPIPGWAIERVLRRYRTDRVLAVDPVAEGLLNRSYRITTSAGRYFLKCYVDQTTATQAAISAQHHATTRLAALGLPVPPPLPDRTGRTITTVLGRRFALYPWVAGRHRTGAELDPERCTALGALLGRLHGALAEVCAPVTQPAALPSADPDATTALIAELRGLAARHRPYGAFDRLAERRLAERLDLLVGHRHRRPSPTAIGRSGWVHGDFHGLNLLHLGDRVTAVLDWDRLRVRPRAEEAVRAATLIFNHPVTGVLDLARVRRYARGYRAAAGADAAELASAVHRVWWERLNDFWMLRWRYQRADRRADPLFPAAAAQTVWWSQEYEQVMDAFVN</sequence>
<evidence type="ECO:0000256" key="2">
    <source>
        <dbReference type="SAM" id="MobiDB-lite"/>
    </source>
</evidence>
<dbReference type="Gene3D" id="3.90.1200.10">
    <property type="match status" value="1"/>
</dbReference>
<dbReference type="Pfam" id="PF01636">
    <property type="entry name" value="APH"/>
    <property type="match status" value="1"/>
</dbReference>
<dbReference type="OrthoDB" id="3837852at2"/>
<feature type="region of interest" description="Disordered" evidence="2">
    <location>
        <begin position="1"/>
        <end position="33"/>
    </location>
</feature>
<dbReference type="InterPro" id="IPR050249">
    <property type="entry name" value="Pseudomonas-type_ThrB"/>
</dbReference>
<name>A0A540W5P1_9ACTN</name>
<feature type="domain" description="Aminoglycoside phosphotransferase" evidence="3">
    <location>
        <begin position="92"/>
        <end position="340"/>
    </location>
</feature>
<reference evidence="4 5" key="1">
    <citation type="submission" date="2019-06" db="EMBL/GenBank/DDBJ databases">
        <title>Description of Kitasatospora acidophila sp. nov. isolated from pine grove soil, and reclassification of Streptomyces novaecaesareae to Kitasatospora novaeceasareae comb. nov.</title>
        <authorList>
            <person name="Kim M.J."/>
        </authorList>
    </citation>
    <scope>NUCLEOTIDE SEQUENCE [LARGE SCALE GENOMIC DNA]</scope>
    <source>
        <strain evidence="4 5">MMS16-CNU292</strain>
    </source>
</reference>